<dbReference type="Proteomes" id="UP000785613">
    <property type="component" value="Unassembled WGS sequence"/>
</dbReference>
<organism evidence="1 2">
    <name type="scientific">Massilia rubra</name>
    <dbReference type="NCBI Taxonomy" id="2607910"/>
    <lineage>
        <taxon>Bacteria</taxon>
        <taxon>Pseudomonadati</taxon>
        <taxon>Pseudomonadota</taxon>
        <taxon>Betaproteobacteria</taxon>
        <taxon>Burkholderiales</taxon>
        <taxon>Oxalobacteraceae</taxon>
        <taxon>Telluria group</taxon>
        <taxon>Massilia</taxon>
    </lineage>
</organism>
<protein>
    <submittedName>
        <fullName evidence="1">Uncharacterized protein</fullName>
    </submittedName>
</protein>
<evidence type="ECO:0000313" key="2">
    <source>
        <dbReference type="Proteomes" id="UP000785613"/>
    </source>
</evidence>
<sequence>MLSIHDSLLRADDGRACRLRSLAWPGAAIVDACAVDAPYGANPWETEDGAVGPHAIVEWPLAWLENNTKGNEHDHDQ</sequence>
<keyword evidence="2" id="KW-1185">Reference proteome</keyword>
<evidence type="ECO:0000313" key="1">
    <source>
        <dbReference type="EMBL" id="NHZ33042.1"/>
    </source>
</evidence>
<dbReference type="EMBL" id="VUYU01000003">
    <property type="protein sequence ID" value="NHZ33042.1"/>
    <property type="molecule type" value="Genomic_DNA"/>
</dbReference>
<comment type="caution">
    <text evidence="1">The sequence shown here is derived from an EMBL/GenBank/DDBJ whole genome shotgun (WGS) entry which is preliminary data.</text>
</comment>
<reference evidence="1 2" key="1">
    <citation type="submission" date="2019-09" db="EMBL/GenBank/DDBJ databases">
        <title>Taxonomy of Antarctic Massilia spp.: description of Massilia rubra sp. nov., Massilia aquatica sp. nov., Massilia mucilaginosa sp. nov., Massilia frigida sp. nov. isolated from streams, lakes and regoliths.</title>
        <authorList>
            <person name="Holochova P."/>
            <person name="Sedlacek I."/>
            <person name="Kralova S."/>
            <person name="Maslanova I."/>
            <person name="Busse H.-J."/>
            <person name="Stankova E."/>
            <person name="Vrbovska V."/>
            <person name="Kovarovic V."/>
            <person name="Bartak M."/>
            <person name="Svec P."/>
            <person name="Pantucek R."/>
        </authorList>
    </citation>
    <scope>NUCLEOTIDE SEQUENCE [LARGE SCALE GENOMIC DNA]</scope>
    <source>
        <strain evidence="1 2">CCM 8692</strain>
    </source>
</reference>
<gene>
    <name evidence="1" type="ORF">F0185_05500</name>
</gene>
<accession>A0ABX0LFM8</accession>
<proteinExistence type="predicted"/>
<name>A0ABX0LFM8_9BURK</name>
<dbReference type="RefSeq" id="WP_167222370.1">
    <property type="nucleotide sequence ID" value="NZ_VUYU01000003.1"/>
</dbReference>